<feature type="compositionally biased region" description="Basic residues" evidence="2">
    <location>
        <begin position="306"/>
        <end position="315"/>
    </location>
</feature>
<dbReference type="NCBIfam" id="TIGR03696">
    <property type="entry name" value="Rhs_assc_core"/>
    <property type="match status" value="1"/>
</dbReference>
<keyword evidence="1" id="KW-0677">Repeat</keyword>
<keyword evidence="3" id="KW-0472">Membrane</keyword>
<dbReference type="InterPro" id="IPR022385">
    <property type="entry name" value="Rhs_assc_core"/>
</dbReference>
<dbReference type="InterPro" id="IPR006530">
    <property type="entry name" value="YD"/>
</dbReference>
<organism evidence="5 6">
    <name type="scientific">Nocardioides panzhihuensis</name>
    <dbReference type="NCBI Taxonomy" id="860243"/>
    <lineage>
        <taxon>Bacteria</taxon>
        <taxon>Bacillati</taxon>
        <taxon>Actinomycetota</taxon>
        <taxon>Actinomycetes</taxon>
        <taxon>Propionibacteriales</taxon>
        <taxon>Nocardioidaceae</taxon>
        <taxon>Nocardioides</taxon>
    </lineage>
</organism>
<feature type="region of interest" description="Disordered" evidence="2">
    <location>
        <begin position="796"/>
        <end position="830"/>
    </location>
</feature>
<feature type="compositionally biased region" description="Low complexity" evidence="2">
    <location>
        <begin position="1909"/>
        <end position="1927"/>
    </location>
</feature>
<evidence type="ECO:0000256" key="3">
    <source>
        <dbReference type="SAM" id="Phobius"/>
    </source>
</evidence>
<comment type="caution">
    <text evidence="5">The sequence shown here is derived from an EMBL/GenBank/DDBJ whole genome shotgun (WGS) entry which is preliminary data.</text>
</comment>
<dbReference type="Gene3D" id="2.180.10.10">
    <property type="entry name" value="RHS repeat-associated core"/>
    <property type="match status" value="2"/>
</dbReference>
<accession>A0A7Z0DQS2</accession>
<keyword evidence="3" id="KW-0812">Transmembrane</keyword>
<feature type="compositionally biased region" description="Low complexity" evidence="2">
    <location>
        <begin position="1498"/>
        <end position="1507"/>
    </location>
</feature>
<evidence type="ECO:0000256" key="1">
    <source>
        <dbReference type="ARBA" id="ARBA00022737"/>
    </source>
</evidence>
<dbReference type="EMBL" id="JACBZR010000001">
    <property type="protein sequence ID" value="NYI80096.1"/>
    <property type="molecule type" value="Genomic_DNA"/>
</dbReference>
<dbReference type="NCBIfam" id="NF033679">
    <property type="entry name" value="DNRLRE_dom"/>
    <property type="match status" value="1"/>
</dbReference>
<evidence type="ECO:0000313" key="6">
    <source>
        <dbReference type="Proteomes" id="UP000564496"/>
    </source>
</evidence>
<evidence type="ECO:0000313" key="5">
    <source>
        <dbReference type="EMBL" id="NYI80096.1"/>
    </source>
</evidence>
<feature type="compositionally biased region" description="Polar residues" evidence="2">
    <location>
        <begin position="1457"/>
        <end position="1482"/>
    </location>
</feature>
<evidence type="ECO:0000259" key="4">
    <source>
        <dbReference type="Pfam" id="PF25023"/>
    </source>
</evidence>
<feature type="region of interest" description="Disordered" evidence="2">
    <location>
        <begin position="293"/>
        <end position="341"/>
    </location>
</feature>
<feature type="compositionally biased region" description="Polar residues" evidence="2">
    <location>
        <begin position="821"/>
        <end position="830"/>
    </location>
</feature>
<protein>
    <submittedName>
        <fullName evidence="5">RHS repeat-associated protein</fullName>
    </submittedName>
</protein>
<dbReference type="Pfam" id="PF25023">
    <property type="entry name" value="TEN_YD-shell"/>
    <property type="match status" value="1"/>
</dbReference>
<dbReference type="InterPro" id="IPR056823">
    <property type="entry name" value="TEN-like_YD-shell"/>
</dbReference>
<gene>
    <name evidence="5" type="ORF">BJ988_004744</name>
</gene>
<name>A0A7Z0DQS2_9ACTN</name>
<keyword evidence="6" id="KW-1185">Reference proteome</keyword>
<feature type="domain" description="Teneurin-like YD-shell" evidence="4">
    <location>
        <begin position="1615"/>
        <end position="1791"/>
    </location>
</feature>
<evidence type="ECO:0000256" key="2">
    <source>
        <dbReference type="SAM" id="MobiDB-lite"/>
    </source>
</evidence>
<feature type="region of interest" description="Disordered" evidence="2">
    <location>
        <begin position="1594"/>
        <end position="1634"/>
    </location>
</feature>
<sequence>MAVVGLWIPVTPAAASVQAADDPVLGPGDLDDRPGRPDAVSASVTARTSGVAVEDISQRSESERVFANPDGSWTSETASEPTQVQDGAPGADGTAQWNLVDPTLVEAPGTAAGWRPAHAVVEQSFTAGGTDWFASLTQAGHELRFGLDGDLAAGGADAGTGGGSPVQFGTPVVSENTAVYKDVASDEAWSADLVVRASAIGFEHWWVLNPAQTTAQKSTAPSARAAEDGTALSEASITDLDLGLTVTDVTAQTNSKVDPVEVVTTDSGGIKILTDKETSVLQAPGPLYWDATTTGPDEFDPAAKALKTRGKKPPKRTTPPGEPADEGHVHKAKTSARNLSKNGTATGVSVIRLGIPAEVLKSAAASGPVVVDPSFTIDPTADTWIQTPDYTTSQVSSQELRVGTNDLGAHTARSYLKFDGGNKTWAGNHVTSASMKLRNFYSGSCTGSAIRASRLTSNWDLSGLTWGNQPNGATTNYTDMSTARGFSSSCPAADVSFNLTSMAQAWASGTKNYGLRLMAVDEDVNSSWRRYRSANYTDTSLAPTLSVTYNSYPGTASTPVVSPGTAPYATSATPKICFTVSDTDPGAKLRGSVEVYAGSTASGAALWSWTATEASAVTNGTNVCPTIPTGKLTNGSTYTVRARAFDGTNWSKSYSASKTFTVDTVKPNVTVTASSFTNGQWRTDRPASNTFTFNGSTDTKSFSVVRDGGAATMLTANSSGDASLSWVPANGSHMLKVTATDKAGNNYTPGDFTFGVGSAGFVLPNKDTRSTGLFPVSAEGPPGAEDATVSWRYTSTSTTTPEWNTADDVTKGSGEWDGAVTSDSASSATGTLNWDASAQADPAAGTEADPVEIKAPSHIELRVCFSYPSGATDACTPAQPVELVPSAFGDNFPTTDLGPASVALLTGEVAFSETDAVDTLAGVGRTFSSYDAATSSPGEFGLGWSTELLSEGDSDAYLVDNRAKDATFVLVTAGNASQTYTPADNSADVVNPTGPVTFVPTGGEDGSRLVLSPASAQAPSSVVVTRPQQVSTTWTWKRPDATDTTPGTEPEEWVLAKANGGGTTSFSGSVDGTTWIGQTEAGVAATCTPVQQTSGCRWLQISYTGADDAKRVTKIERGIAGTTGLTTLATYSYNAAGQLVDVCGPDPDGAGAKTALCASYDYTTVGGRTLLVSAAAPGQKPWQFDYDSTGRLTSVSRPLDPANVTSNTTEAIWTIAYGLPTSTAGLPDMSTAATSKWGQDTAPTKVYAVFGPERVPSSTPSTADLSYASLYYTDAAGQTVNTAKHGNVTNDGSGDGEWLVDTTWYDNAGNTHRTLDAAGRAQALAASTDPAVNSQVAFDASAFTVYGPVPKVAGGSEGSDEGLGDRVLDEYGPAHTATLEDGSIGQYRSHSHYVYDDQAPELGGDDKPALPEGQATFNLVVEQSDSAASADMSADYDITLTRNVYDPVVEGDGSGWKLNSPTKIKTQTGSDSTGAPTWSTQITRHDSDGRRIESRQPGGAANADGSGADAHANVFSYYAKNSTDPDCDVTGHPERAGWEAQLCKSGPAAQPDTTDAPTMPVTHYAAYDEALQPTRVTESSGATTRTTTISYDLLGRSQTTTTTTQGGGIEADSRSMTTGYDPKTGMPTTQSNTDGTITTTYDTWGRVSTYTDSLGNTSTTSYTVDGQIASFNDSAGTYTYTYDGPSGEHRRVATTVHAGILKADGTSAVPFKLSYDAADRTAQISYPGGTTAAYTRDQAGAITGLEYTNGDGSDLLEFTNTLDVDGRVVESTSPESTQAYTYDALGRLTKTEDTRADGCTSRVYGFSATSERTSLATYAPATGTDTDGDGEPDSGIGRCQTTTEKSTDTTTYDAASRIRDAGYTYDTLGRTQTVPAADTSNGSDISVSPLSATYYANDMAKSLTQTVQTAGTDTDGDGVTDTGPTQVAKTTRYGLDPTGRINTITNTTAGAETSREQFVFAASGDSPSVVRTSTNAGTKWSTMRYVSIGTAGMVASITDTTATLNLANLHGDTVATVGLEEPGLRNYGETDEFGNAVTGSSRPDSRYGYLGSSQRASTNLGGLTLMGARLYNPISGSFLSVDRVLGGNATAYAYPADPVNSSDTSGLIAGVDDAAAFLLAIFAVTAGLIMLTWYLLRNCTFGCNVKVRSFSIPFPNPFAPSAWNHRGSRYLVYRIYNVSSGRTYKYGISRHGPSRPASQLPKCGRYYGSKCKWSAKFYVYGWYYARMAEAGLIWKYAKRHGHCPPGQYLSCI</sequence>
<feature type="region of interest" description="Disordered" evidence="2">
    <location>
        <begin position="1456"/>
        <end position="1507"/>
    </location>
</feature>
<keyword evidence="3" id="KW-1133">Transmembrane helix</keyword>
<feature type="compositionally biased region" description="Polar residues" evidence="2">
    <location>
        <begin position="71"/>
        <end position="85"/>
    </location>
</feature>
<dbReference type="RefSeq" id="WP_179660322.1">
    <property type="nucleotide sequence ID" value="NZ_JACBZR010000001.1"/>
</dbReference>
<feature type="region of interest" description="Disordered" evidence="2">
    <location>
        <begin position="19"/>
        <end position="94"/>
    </location>
</feature>
<dbReference type="Proteomes" id="UP000564496">
    <property type="component" value="Unassembled WGS sequence"/>
</dbReference>
<feature type="transmembrane region" description="Helical" evidence="3">
    <location>
        <begin position="2114"/>
        <end position="2136"/>
    </location>
</feature>
<feature type="region of interest" description="Disordered" evidence="2">
    <location>
        <begin position="1909"/>
        <end position="1934"/>
    </location>
</feature>
<reference evidence="5 6" key="1">
    <citation type="submission" date="2020-07" db="EMBL/GenBank/DDBJ databases">
        <title>Sequencing the genomes of 1000 actinobacteria strains.</title>
        <authorList>
            <person name="Klenk H.-P."/>
        </authorList>
    </citation>
    <scope>NUCLEOTIDE SEQUENCE [LARGE SCALE GENOMIC DNA]</scope>
    <source>
        <strain evidence="5 6">DSM 26487</strain>
    </source>
</reference>
<dbReference type="NCBIfam" id="TIGR01643">
    <property type="entry name" value="YD_repeat_2x"/>
    <property type="match status" value="1"/>
</dbReference>
<proteinExistence type="predicted"/>
<feature type="region of interest" description="Disordered" evidence="2">
    <location>
        <begin position="1817"/>
        <end position="1853"/>
    </location>
</feature>
<feature type="compositionally biased region" description="Basic and acidic residues" evidence="2">
    <location>
        <begin position="1483"/>
        <end position="1494"/>
    </location>
</feature>
<feature type="compositionally biased region" description="Low complexity" evidence="2">
    <location>
        <begin position="1841"/>
        <end position="1851"/>
    </location>
</feature>